<dbReference type="PANTHER" id="PTHR43124">
    <property type="entry name" value="PURINE EFFLUX PUMP PBUE"/>
    <property type="match status" value="1"/>
</dbReference>
<feature type="transmembrane region" description="Helical" evidence="6">
    <location>
        <begin position="162"/>
        <end position="185"/>
    </location>
</feature>
<evidence type="ECO:0000256" key="1">
    <source>
        <dbReference type="ARBA" id="ARBA00004651"/>
    </source>
</evidence>
<dbReference type="PROSITE" id="PS50850">
    <property type="entry name" value="MFS"/>
    <property type="match status" value="1"/>
</dbReference>
<accession>A0ABP7LTJ9</accession>
<keyword evidence="5 6" id="KW-0472">Membrane</keyword>
<dbReference type="InterPro" id="IPR050189">
    <property type="entry name" value="MFS_Efflux_Transporters"/>
</dbReference>
<name>A0ABP7LTJ9_9GAMM</name>
<feature type="transmembrane region" description="Helical" evidence="6">
    <location>
        <begin position="101"/>
        <end position="123"/>
    </location>
</feature>
<dbReference type="InterPro" id="IPR036259">
    <property type="entry name" value="MFS_trans_sf"/>
</dbReference>
<dbReference type="RefSeq" id="WP_346082277.1">
    <property type="nucleotide sequence ID" value="NZ_BAABDG010000007.1"/>
</dbReference>
<keyword evidence="3 6" id="KW-0812">Transmembrane</keyword>
<evidence type="ECO:0000256" key="3">
    <source>
        <dbReference type="ARBA" id="ARBA00022692"/>
    </source>
</evidence>
<evidence type="ECO:0000256" key="4">
    <source>
        <dbReference type="ARBA" id="ARBA00022989"/>
    </source>
</evidence>
<evidence type="ECO:0000256" key="6">
    <source>
        <dbReference type="SAM" id="Phobius"/>
    </source>
</evidence>
<dbReference type="SUPFAM" id="SSF103473">
    <property type="entry name" value="MFS general substrate transporter"/>
    <property type="match status" value="1"/>
</dbReference>
<evidence type="ECO:0000313" key="9">
    <source>
        <dbReference type="Proteomes" id="UP001499994"/>
    </source>
</evidence>
<evidence type="ECO:0000259" key="7">
    <source>
        <dbReference type="PROSITE" id="PS50850"/>
    </source>
</evidence>
<feature type="transmembrane region" description="Helical" evidence="6">
    <location>
        <begin position="135"/>
        <end position="156"/>
    </location>
</feature>
<comment type="caution">
    <text evidence="8">The sequence shown here is derived from an EMBL/GenBank/DDBJ whole genome shotgun (WGS) entry which is preliminary data.</text>
</comment>
<feature type="transmembrane region" description="Helical" evidence="6">
    <location>
        <begin position="76"/>
        <end position="95"/>
    </location>
</feature>
<feature type="transmembrane region" description="Helical" evidence="6">
    <location>
        <begin position="273"/>
        <end position="291"/>
    </location>
</feature>
<keyword evidence="4 6" id="KW-1133">Transmembrane helix</keyword>
<feature type="transmembrane region" description="Helical" evidence="6">
    <location>
        <begin position="206"/>
        <end position="232"/>
    </location>
</feature>
<keyword evidence="9" id="KW-1185">Reference proteome</keyword>
<gene>
    <name evidence="8" type="ORF">GCM10022405_33830</name>
</gene>
<feature type="transmembrane region" description="Helical" evidence="6">
    <location>
        <begin position="12"/>
        <end position="36"/>
    </location>
</feature>
<dbReference type="CDD" id="cd17324">
    <property type="entry name" value="MFS_NepI_like"/>
    <property type="match status" value="1"/>
</dbReference>
<feature type="domain" description="Major facilitator superfamily (MFS) profile" evidence="7">
    <location>
        <begin position="10"/>
        <end position="389"/>
    </location>
</feature>
<feature type="transmembrane region" description="Helical" evidence="6">
    <location>
        <begin position="48"/>
        <end position="69"/>
    </location>
</feature>
<feature type="transmembrane region" description="Helical" evidence="6">
    <location>
        <begin position="297"/>
        <end position="316"/>
    </location>
</feature>
<feature type="transmembrane region" description="Helical" evidence="6">
    <location>
        <begin position="337"/>
        <end position="359"/>
    </location>
</feature>
<feature type="transmembrane region" description="Helical" evidence="6">
    <location>
        <begin position="365"/>
        <end position="385"/>
    </location>
</feature>
<dbReference type="Proteomes" id="UP001499994">
    <property type="component" value="Unassembled WGS sequence"/>
</dbReference>
<dbReference type="Gene3D" id="1.20.1250.20">
    <property type="entry name" value="MFS general substrate transporter like domains"/>
    <property type="match status" value="2"/>
</dbReference>
<evidence type="ECO:0000256" key="5">
    <source>
        <dbReference type="ARBA" id="ARBA00023136"/>
    </source>
</evidence>
<dbReference type="PANTHER" id="PTHR43124:SF3">
    <property type="entry name" value="CHLORAMPHENICOL EFFLUX PUMP RV0191"/>
    <property type="match status" value="1"/>
</dbReference>
<evidence type="ECO:0000313" key="8">
    <source>
        <dbReference type="EMBL" id="GAA3905888.1"/>
    </source>
</evidence>
<dbReference type="InterPro" id="IPR011701">
    <property type="entry name" value="MFS"/>
</dbReference>
<comment type="subcellular location">
    <subcellularLocation>
        <location evidence="1">Cell membrane</location>
        <topology evidence="1">Multi-pass membrane protein</topology>
    </subcellularLocation>
</comment>
<keyword evidence="2" id="KW-1003">Cell membrane</keyword>
<dbReference type="Pfam" id="PF07690">
    <property type="entry name" value="MFS_1"/>
    <property type="match status" value="1"/>
</dbReference>
<reference evidence="9" key="1">
    <citation type="journal article" date="2019" name="Int. J. Syst. Evol. Microbiol.">
        <title>The Global Catalogue of Microorganisms (GCM) 10K type strain sequencing project: providing services to taxonomists for standard genome sequencing and annotation.</title>
        <authorList>
            <consortium name="The Broad Institute Genomics Platform"/>
            <consortium name="The Broad Institute Genome Sequencing Center for Infectious Disease"/>
            <person name="Wu L."/>
            <person name="Ma J."/>
        </authorList>
    </citation>
    <scope>NUCLEOTIDE SEQUENCE [LARGE SCALE GENOMIC DNA]</scope>
    <source>
        <strain evidence="9">JCM 17201</strain>
    </source>
</reference>
<sequence length="398" mass="41207">MRRKDHTHPGIYALAIGAFAIGVAEFIVVGVLPAIAAEFSVPLASAGGLVGLYAFALAIGTPLVVLALARLPRKTVLLGLVALFLAGNLLSALSASYPMLLAGRSITAVAHGSFFAIGATIAARLAPEGQASRAIAVMFAGLNLAMVVGVPLGSFIGNSFGWRLPFFAVALLAGLAWLAAARWVPNLPTLAAARGREQLAALRQPAVLAMMCITALGFGASFAAFTFITPILVDISGFSLHSASLLLVVFGAATLVGNLLGGRLAASLGWPLALRRMFAGLLVVFAALALLMTSKTAMVPLLFIWGVFAFGMSPGFQTGMLDTAERWAPRAVDFASALNISAFNLGITLGQACGSTLVAQGQLAHTPWAGFALALLAQLPLLWLARRHRCHAGRAGCR</sequence>
<feature type="transmembrane region" description="Helical" evidence="6">
    <location>
        <begin position="238"/>
        <end position="261"/>
    </location>
</feature>
<dbReference type="EMBL" id="BAABDG010000007">
    <property type="protein sequence ID" value="GAA3905888.1"/>
    <property type="molecule type" value="Genomic_DNA"/>
</dbReference>
<proteinExistence type="predicted"/>
<protein>
    <submittedName>
        <fullName evidence="8">MFS transporter</fullName>
    </submittedName>
</protein>
<organism evidence="8 9">
    <name type="scientific">Gibbsiella dentisursi</name>
    <dbReference type="NCBI Taxonomy" id="796890"/>
    <lineage>
        <taxon>Bacteria</taxon>
        <taxon>Pseudomonadati</taxon>
        <taxon>Pseudomonadota</taxon>
        <taxon>Gammaproteobacteria</taxon>
        <taxon>Enterobacterales</taxon>
        <taxon>Yersiniaceae</taxon>
        <taxon>Gibbsiella</taxon>
    </lineage>
</organism>
<dbReference type="InterPro" id="IPR020846">
    <property type="entry name" value="MFS_dom"/>
</dbReference>
<evidence type="ECO:0000256" key="2">
    <source>
        <dbReference type="ARBA" id="ARBA00022475"/>
    </source>
</evidence>